<protein>
    <submittedName>
        <fullName evidence="3">DUF4157 domain-containing protein</fullName>
    </submittedName>
</protein>
<dbReference type="Pfam" id="PF13699">
    <property type="entry name" value="eCIS_core"/>
    <property type="match status" value="1"/>
</dbReference>
<evidence type="ECO:0000259" key="2">
    <source>
        <dbReference type="Pfam" id="PF13699"/>
    </source>
</evidence>
<evidence type="ECO:0000313" key="4">
    <source>
        <dbReference type="Proteomes" id="UP000729701"/>
    </source>
</evidence>
<accession>A0A951QRI4</accession>
<reference evidence="3" key="1">
    <citation type="submission" date="2021-05" db="EMBL/GenBank/DDBJ databases">
        <authorList>
            <person name="Pietrasiak N."/>
            <person name="Ward R."/>
            <person name="Stajich J.E."/>
            <person name="Kurbessoian T."/>
        </authorList>
    </citation>
    <scope>NUCLEOTIDE SEQUENCE</scope>
    <source>
        <strain evidence="3">GSE-NOS-MK-12-04C</strain>
    </source>
</reference>
<organism evidence="3 4">
    <name type="scientific">Cyanomargarita calcarea GSE-NOS-MK-12-04C</name>
    <dbReference type="NCBI Taxonomy" id="2839659"/>
    <lineage>
        <taxon>Bacteria</taxon>
        <taxon>Bacillati</taxon>
        <taxon>Cyanobacteriota</taxon>
        <taxon>Cyanophyceae</taxon>
        <taxon>Nostocales</taxon>
        <taxon>Cyanomargaritaceae</taxon>
        <taxon>Cyanomargarita</taxon>
    </lineage>
</organism>
<evidence type="ECO:0000256" key="1">
    <source>
        <dbReference type="SAM" id="MobiDB-lite"/>
    </source>
</evidence>
<sequence length="385" mass="41968">MRTLATKQPAKDLSQQKQDRVRSPLAVSGVRSRNVSPLSTGIPLLQRKCACGGSCPRCQGDLTLQTKLKINEPGDEYEQEADSLSETLRERIADEVMRMPEPSVQQQVKSEEENEEKIVQRQAIAPPNPHQPVPAGVPPIVHEVLSTTGQSLNANTRRFMEDRFGYNFSQVKVHTDAKAVESAQVLQARAFTLGHNIVFNRGQYEPETLSGKRLLAHELTHVLQQQQGLALIQRASLVSGSVTFQGCSSEDLDNYAVIPEEGNHPIHPPVSDTVYEADGILSRYHQPLTPEDASAWEWFKVSGPCELTVNCNDSPQFDLDCQGAGTVFGSLGAGLVTSVAAGPFIGAGAFLAGLAAPEVSRARSGWTNKWHNALSNNPFLSPQEE</sequence>
<reference evidence="3" key="2">
    <citation type="journal article" date="2022" name="Microbiol. Resour. Announc.">
        <title>Metagenome Sequencing to Explore Phylogenomics of Terrestrial Cyanobacteria.</title>
        <authorList>
            <person name="Ward R.D."/>
            <person name="Stajich J.E."/>
            <person name="Johansen J.R."/>
            <person name="Huntemann M."/>
            <person name="Clum A."/>
            <person name="Foster B."/>
            <person name="Foster B."/>
            <person name="Roux S."/>
            <person name="Palaniappan K."/>
            <person name="Varghese N."/>
            <person name="Mukherjee S."/>
            <person name="Reddy T.B.K."/>
            <person name="Daum C."/>
            <person name="Copeland A."/>
            <person name="Chen I.A."/>
            <person name="Ivanova N.N."/>
            <person name="Kyrpides N.C."/>
            <person name="Shapiro N."/>
            <person name="Eloe-Fadrosh E.A."/>
            <person name="Pietrasiak N."/>
        </authorList>
    </citation>
    <scope>NUCLEOTIDE SEQUENCE</scope>
    <source>
        <strain evidence="3">GSE-NOS-MK-12-04C</strain>
    </source>
</reference>
<name>A0A951QRI4_9CYAN</name>
<evidence type="ECO:0000313" key="3">
    <source>
        <dbReference type="EMBL" id="MBW4671109.1"/>
    </source>
</evidence>
<feature type="region of interest" description="Disordered" evidence="1">
    <location>
        <begin position="1"/>
        <end position="36"/>
    </location>
</feature>
<proteinExistence type="predicted"/>
<dbReference type="Proteomes" id="UP000729701">
    <property type="component" value="Unassembled WGS sequence"/>
</dbReference>
<dbReference type="InterPro" id="IPR025295">
    <property type="entry name" value="eCIS_core_dom"/>
</dbReference>
<comment type="caution">
    <text evidence="3">The sequence shown here is derived from an EMBL/GenBank/DDBJ whole genome shotgun (WGS) entry which is preliminary data.</text>
</comment>
<feature type="domain" description="eCIS core" evidence="2">
    <location>
        <begin position="152"/>
        <end position="228"/>
    </location>
</feature>
<dbReference type="AlphaFoldDB" id="A0A951QRI4"/>
<gene>
    <name evidence="3" type="ORF">KME60_27720</name>
</gene>
<dbReference type="EMBL" id="JAHHGZ010000039">
    <property type="protein sequence ID" value="MBW4671109.1"/>
    <property type="molecule type" value="Genomic_DNA"/>
</dbReference>